<dbReference type="SUPFAM" id="SSF54637">
    <property type="entry name" value="Thioesterase/thiol ester dehydrase-isomerase"/>
    <property type="match status" value="2"/>
</dbReference>
<dbReference type="Pfam" id="PF02551">
    <property type="entry name" value="Acyl_CoA_thio"/>
    <property type="match status" value="1"/>
</dbReference>
<dbReference type="AlphaFoldDB" id="A0A4Q2R9T4"/>
<evidence type="ECO:0000256" key="2">
    <source>
        <dbReference type="ARBA" id="ARBA00011881"/>
    </source>
</evidence>
<keyword evidence="3" id="KW-0378">Hydrolase</keyword>
<dbReference type="GO" id="GO:0009062">
    <property type="term" value="P:fatty acid catabolic process"/>
    <property type="evidence" value="ECO:0007669"/>
    <property type="project" value="TreeGrafter"/>
</dbReference>
<evidence type="ECO:0000256" key="3">
    <source>
        <dbReference type="ARBA" id="ARBA00022801"/>
    </source>
</evidence>
<feature type="domain" description="Acyl-CoA thioesterase-like N-terminal HotDog" evidence="10">
    <location>
        <begin position="32"/>
        <end position="108"/>
    </location>
</feature>
<reference evidence="11 12" key="1">
    <citation type="submission" date="2018-09" db="EMBL/GenBank/DDBJ databases">
        <authorList>
            <person name="Grouzdev D.S."/>
            <person name="Krutkina M.S."/>
        </authorList>
    </citation>
    <scope>NUCLEOTIDE SEQUENCE [LARGE SCALE GENOMIC DNA]</scope>
    <source>
        <strain evidence="11 12">RmlP001</strain>
    </source>
</reference>
<dbReference type="EMBL" id="QYBC01000017">
    <property type="protein sequence ID" value="RYB02907.1"/>
    <property type="molecule type" value="Genomic_DNA"/>
</dbReference>
<comment type="catalytic activity">
    <reaction evidence="6">
        <text>a fatty acyl-CoA + H2O = a fatty acid + CoA + H(+)</text>
        <dbReference type="Rhea" id="RHEA:16781"/>
        <dbReference type="ChEBI" id="CHEBI:15377"/>
        <dbReference type="ChEBI" id="CHEBI:15378"/>
        <dbReference type="ChEBI" id="CHEBI:28868"/>
        <dbReference type="ChEBI" id="CHEBI:57287"/>
        <dbReference type="ChEBI" id="CHEBI:77636"/>
        <dbReference type="EC" id="3.1.2.20"/>
    </reaction>
    <physiologicalReaction direction="left-to-right" evidence="6">
        <dbReference type="Rhea" id="RHEA:16782"/>
    </physiologicalReaction>
</comment>
<dbReference type="InterPro" id="IPR042171">
    <property type="entry name" value="Acyl-CoA_hotdog"/>
</dbReference>
<evidence type="ECO:0000256" key="5">
    <source>
        <dbReference type="ARBA" id="ARBA00038894"/>
    </source>
</evidence>
<evidence type="ECO:0000256" key="1">
    <source>
        <dbReference type="ARBA" id="ARBA00006538"/>
    </source>
</evidence>
<dbReference type="PANTHER" id="PTHR11066:SF34">
    <property type="entry name" value="ACYL-COENZYME A THIOESTERASE 8"/>
    <property type="match status" value="1"/>
</dbReference>
<dbReference type="Gene3D" id="2.40.160.210">
    <property type="entry name" value="Acyl-CoA thioesterase, double hotdog domain"/>
    <property type="match status" value="1"/>
</dbReference>
<keyword evidence="12" id="KW-1185">Reference proteome</keyword>
<dbReference type="InterPro" id="IPR029069">
    <property type="entry name" value="HotDog_dom_sf"/>
</dbReference>
<reference evidence="11 12" key="2">
    <citation type="submission" date="2019-02" db="EMBL/GenBank/DDBJ databases">
        <title>'Lichenibacterium ramalinii' gen. nov. sp. nov., 'Lichenibacterium minor' gen. nov. sp. nov.</title>
        <authorList>
            <person name="Pankratov T."/>
        </authorList>
    </citation>
    <scope>NUCLEOTIDE SEQUENCE [LARGE SCALE GENOMIC DNA]</scope>
    <source>
        <strain evidence="11 12">RmlP001</strain>
    </source>
</reference>
<dbReference type="GO" id="GO:0047617">
    <property type="term" value="F:fatty acyl-CoA hydrolase activity"/>
    <property type="evidence" value="ECO:0007669"/>
    <property type="project" value="UniProtKB-EC"/>
</dbReference>
<dbReference type="OrthoDB" id="9781019at2"/>
<dbReference type="CDD" id="cd03444">
    <property type="entry name" value="Thioesterase_II_repeat1"/>
    <property type="match status" value="1"/>
</dbReference>
<evidence type="ECO:0000256" key="8">
    <source>
        <dbReference type="ARBA" id="ARBA00079653"/>
    </source>
</evidence>
<proteinExistence type="inferred from homology"/>
<gene>
    <name evidence="11" type="ORF">D3272_19605</name>
</gene>
<dbReference type="InterPro" id="IPR025652">
    <property type="entry name" value="TesB_C"/>
</dbReference>
<keyword evidence="4" id="KW-0443">Lipid metabolism</keyword>
<evidence type="ECO:0000256" key="7">
    <source>
        <dbReference type="ARBA" id="ARBA00071120"/>
    </source>
</evidence>
<dbReference type="PANTHER" id="PTHR11066">
    <property type="entry name" value="ACYL-COA THIOESTERASE"/>
    <property type="match status" value="1"/>
</dbReference>
<accession>A0A4Q2R9T4</accession>
<dbReference type="EC" id="3.1.2.20" evidence="5"/>
<dbReference type="Pfam" id="PF13622">
    <property type="entry name" value="4HBT_3"/>
    <property type="match status" value="1"/>
</dbReference>
<dbReference type="FunFam" id="2.40.160.210:FF:000001">
    <property type="entry name" value="Acyl-CoA thioesterase II"/>
    <property type="match status" value="1"/>
</dbReference>
<dbReference type="Proteomes" id="UP000289411">
    <property type="component" value="Unassembled WGS sequence"/>
</dbReference>
<sequence length="298" mass="31585">MAFTLADLVALLDLAADGPDRFLGLSPDLGRGRIFGGLVIAQALVAMGRTSAARPVHSLHGYFMLPGDPAAPIAYGVERMRDGGSFSTRRCVAHQHGRPIFAMSASFHAAEPDALDHAIDAPDVPPPEALPSAADIAAGRAGALPPAVRAYFGRDASVELRPVDLGRFSAKPPLARPPRQAIWMRATAPLPDDPALHAAVLAYMSDLTLLDTALVSHGRSVFDPDVQAASLDHALWFHRPLRVDDWLLYAEDSPSASGSLGFARGSVFDRAGRLVASVAQEGLIRLRRPQDATSAETA</sequence>
<feature type="domain" description="Acyl-CoA thioesterase 2 C-terminal" evidence="9">
    <location>
        <begin position="179"/>
        <end position="283"/>
    </location>
</feature>
<dbReference type="InterPro" id="IPR049449">
    <property type="entry name" value="TesB_ACOT8-like_N"/>
</dbReference>
<dbReference type="InterPro" id="IPR003703">
    <property type="entry name" value="Acyl_CoA_thio"/>
</dbReference>
<comment type="caution">
    <text evidence="11">The sequence shown here is derived from an EMBL/GenBank/DDBJ whole genome shotgun (WGS) entry which is preliminary data.</text>
</comment>
<protein>
    <recommendedName>
        <fullName evidence="7">Acyl-CoA thioesterase 2</fullName>
        <ecNumber evidence="5">3.1.2.20</ecNumber>
    </recommendedName>
    <alternativeName>
        <fullName evidence="8">Thioesterase II</fullName>
    </alternativeName>
</protein>
<dbReference type="GO" id="GO:0006637">
    <property type="term" value="P:acyl-CoA metabolic process"/>
    <property type="evidence" value="ECO:0007669"/>
    <property type="project" value="InterPro"/>
</dbReference>
<dbReference type="CDD" id="cd03445">
    <property type="entry name" value="Thioesterase_II_repeat2"/>
    <property type="match status" value="1"/>
</dbReference>
<name>A0A4Q2R9T4_9HYPH</name>
<comment type="similarity">
    <text evidence="1">Belongs to the C/M/P thioester hydrolase family.</text>
</comment>
<comment type="subunit">
    <text evidence="2">Homotetramer.</text>
</comment>
<evidence type="ECO:0000256" key="4">
    <source>
        <dbReference type="ARBA" id="ARBA00023098"/>
    </source>
</evidence>
<evidence type="ECO:0000259" key="9">
    <source>
        <dbReference type="Pfam" id="PF02551"/>
    </source>
</evidence>
<evidence type="ECO:0000313" key="12">
    <source>
        <dbReference type="Proteomes" id="UP000289411"/>
    </source>
</evidence>
<organism evidence="11 12">
    <name type="scientific">Lichenibacterium ramalinae</name>
    <dbReference type="NCBI Taxonomy" id="2316527"/>
    <lineage>
        <taxon>Bacteria</taxon>
        <taxon>Pseudomonadati</taxon>
        <taxon>Pseudomonadota</taxon>
        <taxon>Alphaproteobacteria</taxon>
        <taxon>Hyphomicrobiales</taxon>
        <taxon>Lichenihabitantaceae</taxon>
        <taxon>Lichenibacterium</taxon>
    </lineage>
</organism>
<dbReference type="RefSeq" id="WP_129220902.1">
    <property type="nucleotide sequence ID" value="NZ_QYBC01000017.1"/>
</dbReference>
<evidence type="ECO:0000256" key="6">
    <source>
        <dbReference type="ARBA" id="ARBA00050943"/>
    </source>
</evidence>
<evidence type="ECO:0000259" key="10">
    <source>
        <dbReference type="Pfam" id="PF13622"/>
    </source>
</evidence>
<evidence type="ECO:0000313" key="11">
    <source>
        <dbReference type="EMBL" id="RYB02907.1"/>
    </source>
</evidence>